<evidence type="ECO:0000313" key="3">
    <source>
        <dbReference type="Proteomes" id="UP000521943"/>
    </source>
</evidence>
<name>A0A8H6LRE4_9AGAR</name>
<dbReference type="InterPro" id="IPR027417">
    <property type="entry name" value="P-loop_NTPase"/>
</dbReference>
<dbReference type="Gene3D" id="3.40.50.300">
    <property type="entry name" value="P-loop containing nucleotide triphosphate hydrolases"/>
    <property type="match status" value="1"/>
</dbReference>
<evidence type="ECO:0000313" key="2">
    <source>
        <dbReference type="EMBL" id="KAF6740943.1"/>
    </source>
</evidence>
<dbReference type="AlphaFoldDB" id="A0A8H6LRE4"/>
<comment type="caution">
    <text evidence="2">The sequence shown here is derived from an EMBL/GenBank/DDBJ whole genome shotgun (WGS) entry which is preliminary data.</text>
</comment>
<feature type="compositionally biased region" description="Basic residues" evidence="1">
    <location>
        <begin position="58"/>
        <end position="69"/>
    </location>
</feature>
<organism evidence="2 3">
    <name type="scientific">Ephemerocybe angulata</name>
    <dbReference type="NCBI Taxonomy" id="980116"/>
    <lineage>
        <taxon>Eukaryota</taxon>
        <taxon>Fungi</taxon>
        <taxon>Dikarya</taxon>
        <taxon>Basidiomycota</taxon>
        <taxon>Agaricomycotina</taxon>
        <taxon>Agaricomycetes</taxon>
        <taxon>Agaricomycetidae</taxon>
        <taxon>Agaricales</taxon>
        <taxon>Agaricineae</taxon>
        <taxon>Psathyrellaceae</taxon>
        <taxon>Ephemerocybe</taxon>
    </lineage>
</organism>
<dbReference type="Pfam" id="PF13245">
    <property type="entry name" value="AAA_19"/>
    <property type="match status" value="1"/>
</dbReference>
<feature type="compositionally biased region" description="Polar residues" evidence="1">
    <location>
        <begin position="74"/>
        <end position="89"/>
    </location>
</feature>
<dbReference type="SUPFAM" id="SSF52540">
    <property type="entry name" value="P-loop containing nucleoside triphosphate hydrolases"/>
    <property type="match status" value="1"/>
</dbReference>
<evidence type="ECO:0000256" key="1">
    <source>
        <dbReference type="SAM" id="MobiDB-lite"/>
    </source>
</evidence>
<feature type="region of interest" description="Disordered" evidence="1">
    <location>
        <begin position="58"/>
        <end position="96"/>
    </location>
</feature>
<dbReference type="EMBL" id="JACGCI010000341">
    <property type="protein sequence ID" value="KAF6740943.1"/>
    <property type="molecule type" value="Genomic_DNA"/>
</dbReference>
<dbReference type="PANTHER" id="PTHR47642">
    <property type="entry name" value="ATP-DEPENDENT DNA HELICASE"/>
    <property type="match status" value="1"/>
</dbReference>
<reference evidence="2 3" key="1">
    <citation type="submission" date="2020-07" db="EMBL/GenBank/DDBJ databases">
        <title>Comparative genomics of pyrophilous fungi reveals a link between fire events and developmental genes.</title>
        <authorList>
            <consortium name="DOE Joint Genome Institute"/>
            <person name="Steindorff A.S."/>
            <person name="Carver A."/>
            <person name="Calhoun S."/>
            <person name="Stillman K."/>
            <person name="Liu H."/>
            <person name="Lipzen A."/>
            <person name="Pangilinan J."/>
            <person name="Labutti K."/>
            <person name="Bruns T.D."/>
            <person name="Grigoriev I.V."/>
        </authorList>
    </citation>
    <scope>NUCLEOTIDE SEQUENCE [LARGE SCALE GENOMIC DNA]</scope>
    <source>
        <strain evidence="2 3">CBS 144469</strain>
    </source>
</reference>
<dbReference type="InterPro" id="IPR051055">
    <property type="entry name" value="PIF1_helicase"/>
</dbReference>
<dbReference type="OrthoDB" id="3050185at2759"/>
<protein>
    <submittedName>
        <fullName evidence="2">Uncharacterized protein</fullName>
    </submittedName>
</protein>
<keyword evidence="3" id="KW-1185">Reference proteome</keyword>
<dbReference type="Proteomes" id="UP000521943">
    <property type="component" value="Unassembled WGS sequence"/>
</dbReference>
<gene>
    <name evidence="2" type="ORF">DFP72DRAFT_863845</name>
</gene>
<sequence>MQQSTESQIPTPADDDVTVEVTENGDLVTRLTLLEDYTYRGDDLSDLSLWEYVTHVQKIKRPRPRRQKRGISVASKNSEVSDTNSTSSHDAMDVDPNERDSILFSQTASRPVFPLQSGHPQSHTHVLQIVHPLQRWVPVPVGPTIPRRDRESDLTDHSRLMLIFFKPWYTQLDLLTTHTSWLDAFTEWTSTARPEDLRRIRNMQLLHECRDSRDDHNAQRRARARNSNINLAPTFPQFEGSGTSIDDTQSLDALAQADTLESLLRMDAQRSRYLNNASEDVQDGVAALLESGILDTGGTALAESYRRVYGHDPLSTQSLLLTSLANPEDKTTEQYMRQVYKLRKKEWKEAASTAEQRAVLNESQSQDTMSDPVTSQTAAISVLSAAPTAQFTATIVGPHTPEEAEARWQREITRFVGGILWRYPLNSDQNEAFQNVVEQVRKTTRNVPVEPLRMILAGAAGTGKSTVISAVTALFTLLNRAYNIRVCAYTGVAANNIDGTVKGQNKIFGKLLWYSLRTCVKLRQTMRQVGTDANDFVDLLNRVRIGATTSSDYEKLNSRVLRNLPRHERPDGFSTPILVSNNQTKDEINITAARAFAEVTNRELHWYHSIKAEHESGLPVGTRDLNRGKPAKTRTRELGSSVGKYPYGSGYWI</sequence>
<accession>A0A8H6LRE4</accession>
<proteinExistence type="predicted"/>